<name>A0A671QNZ1_9TELE</name>
<dbReference type="GO" id="GO:0005737">
    <property type="term" value="C:cytoplasm"/>
    <property type="evidence" value="ECO:0007669"/>
    <property type="project" value="TreeGrafter"/>
</dbReference>
<proteinExistence type="predicted"/>
<reference evidence="1" key="1">
    <citation type="submission" date="2025-08" db="UniProtKB">
        <authorList>
            <consortium name="Ensembl"/>
        </authorList>
    </citation>
    <scope>IDENTIFICATION</scope>
</reference>
<dbReference type="PANTHER" id="PTHR45936">
    <property type="entry name" value="TRNA-DIHYDROURIDINE(20) SYNTHASE [NAD(P)+]-LIKE"/>
    <property type="match status" value="1"/>
</dbReference>
<reference evidence="1" key="2">
    <citation type="submission" date="2025-09" db="UniProtKB">
        <authorList>
            <consortium name="Ensembl"/>
        </authorList>
    </citation>
    <scope>IDENTIFICATION</scope>
</reference>
<protein>
    <submittedName>
        <fullName evidence="1">tRNA-dihydrouridine(20) synthase [NAD(P)+]-like</fullName>
    </submittedName>
</protein>
<dbReference type="Gene3D" id="3.20.20.70">
    <property type="entry name" value="Aldolase class I"/>
    <property type="match status" value="1"/>
</dbReference>
<dbReference type="PANTHER" id="PTHR45936:SF1">
    <property type="entry name" value="TRNA-DIHYDROURIDINE(20) SYNTHASE [NAD(P)+]-LIKE"/>
    <property type="match status" value="1"/>
</dbReference>
<organism evidence="1 2">
    <name type="scientific">Sinocyclocheilus anshuiensis</name>
    <dbReference type="NCBI Taxonomy" id="1608454"/>
    <lineage>
        <taxon>Eukaryota</taxon>
        <taxon>Metazoa</taxon>
        <taxon>Chordata</taxon>
        <taxon>Craniata</taxon>
        <taxon>Vertebrata</taxon>
        <taxon>Euteleostomi</taxon>
        <taxon>Actinopterygii</taxon>
        <taxon>Neopterygii</taxon>
        <taxon>Teleostei</taxon>
        <taxon>Ostariophysi</taxon>
        <taxon>Cypriniformes</taxon>
        <taxon>Cyprinidae</taxon>
        <taxon>Cyprininae</taxon>
        <taxon>Sinocyclocheilus</taxon>
    </lineage>
</organism>
<dbReference type="InterPro" id="IPR052582">
    <property type="entry name" value="tRNA-DUS-like"/>
</dbReference>
<evidence type="ECO:0000313" key="1">
    <source>
        <dbReference type="Ensembl" id="ENSSANP00000071847.1"/>
    </source>
</evidence>
<sequence>MASGVGRLCFAQKTVLAPMVRVGSLPMRLLALDYGADIVYCEELIDIKMAQCERVVNDVLETADFVADECVMFHTCSKEKGHVVFQMVSM</sequence>
<evidence type="ECO:0000313" key="2">
    <source>
        <dbReference type="Proteomes" id="UP000472260"/>
    </source>
</evidence>
<dbReference type="Proteomes" id="UP000472260">
    <property type="component" value="Unassembled WGS sequence"/>
</dbReference>
<dbReference type="GO" id="GO:0017150">
    <property type="term" value="F:tRNA dihydrouridine synthase activity"/>
    <property type="evidence" value="ECO:0007669"/>
    <property type="project" value="TreeGrafter"/>
</dbReference>
<gene>
    <name evidence="1" type="primary">LOC107679963</name>
</gene>
<dbReference type="AlphaFoldDB" id="A0A671QNZ1"/>
<accession>A0A671QNZ1</accession>
<dbReference type="Ensembl" id="ENSSANT00000076381.1">
    <property type="protein sequence ID" value="ENSSANP00000071847.1"/>
    <property type="gene ID" value="ENSSANG00000035857.1"/>
</dbReference>
<keyword evidence="2" id="KW-1185">Reference proteome</keyword>
<dbReference type="InterPro" id="IPR013785">
    <property type="entry name" value="Aldolase_TIM"/>
</dbReference>
<dbReference type="SUPFAM" id="SSF51395">
    <property type="entry name" value="FMN-linked oxidoreductases"/>
    <property type="match status" value="1"/>
</dbReference>